<dbReference type="OrthoDB" id="434092at2759"/>
<keyword evidence="5 10" id="KW-0276">Fatty acid metabolism</keyword>
<dbReference type="GO" id="GO:0034625">
    <property type="term" value="P:fatty acid elongation, monounsaturated fatty acid"/>
    <property type="evidence" value="ECO:0007669"/>
    <property type="project" value="TreeGrafter"/>
</dbReference>
<dbReference type="PANTHER" id="PTHR11157:SF113">
    <property type="entry name" value="ELONGATION OF VERY LONG CHAIN FATTY ACIDS PROTEIN"/>
    <property type="match status" value="1"/>
</dbReference>
<gene>
    <name evidence="11" type="ORF">ACAOBT_LOCUS14414</name>
</gene>
<organism evidence="11 12">
    <name type="scientific">Acanthoscelides obtectus</name>
    <name type="common">Bean weevil</name>
    <name type="synonym">Bruchus obtectus</name>
    <dbReference type="NCBI Taxonomy" id="200917"/>
    <lineage>
        <taxon>Eukaryota</taxon>
        <taxon>Metazoa</taxon>
        <taxon>Ecdysozoa</taxon>
        <taxon>Arthropoda</taxon>
        <taxon>Hexapoda</taxon>
        <taxon>Insecta</taxon>
        <taxon>Pterygota</taxon>
        <taxon>Neoptera</taxon>
        <taxon>Endopterygota</taxon>
        <taxon>Coleoptera</taxon>
        <taxon>Polyphaga</taxon>
        <taxon>Cucujiformia</taxon>
        <taxon>Chrysomeloidea</taxon>
        <taxon>Chrysomelidae</taxon>
        <taxon>Bruchinae</taxon>
        <taxon>Bruchini</taxon>
        <taxon>Acanthoscelides</taxon>
    </lineage>
</organism>
<dbReference type="Pfam" id="PF01151">
    <property type="entry name" value="ELO"/>
    <property type="match status" value="1"/>
</dbReference>
<keyword evidence="8 10" id="KW-0472">Membrane</keyword>
<evidence type="ECO:0000313" key="11">
    <source>
        <dbReference type="EMBL" id="CAH1981320.1"/>
    </source>
</evidence>
<keyword evidence="9 10" id="KW-0275">Fatty acid biosynthesis</keyword>
<keyword evidence="3 10" id="KW-0808">Transferase</keyword>
<proteinExistence type="inferred from homology"/>
<dbReference type="GO" id="GO:0005789">
    <property type="term" value="C:endoplasmic reticulum membrane"/>
    <property type="evidence" value="ECO:0007669"/>
    <property type="project" value="TreeGrafter"/>
</dbReference>
<evidence type="ECO:0000256" key="9">
    <source>
        <dbReference type="ARBA" id="ARBA00023160"/>
    </source>
</evidence>
<keyword evidence="12" id="KW-1185">Reference proteome</keyword>
<keyword evidence="7 10" id="KW-0443">Lipid metabolism</keyword>
<evidence type="ECO:0000256" key="3">
    <source>
        <dbReference type="ARBA" id="ARBA00022679"/>
    </source>
</evidence>
<evidence type="ECO:0000313" key="12">
    <source>
        <dbReference type="Proteomes" id="UP001152888"/>
    </source>
</evidence>
<dbReference type="Proteomes" id="UP001152888">
    <property type="component" value="Unassembled WGS sequence"/>
</dbReference>
<dbReference type="PANTHER" id="PTHR11157">
    <property type="entry name" value="FATTY ACID ACYL TRANSFERASE-RELATED"/>
    <property type="match status" value="1"/>
</dbReference>
<keyword evidence="2 10" id="KW-0444">Lipid biosynthesis</keyword>
<protein>
    <recommendedName>
        <fullName evidence="10">Elongation of very long chain fatty acids protein</fullName>
        <ecNumber evidence="10">2.3.1.199</ecNumber>
    </recommendedName>
    <alternativeName>
        <fullName evidence="10">Very-long-chain 3-oxoacyl-CoA synthase</fullName>
    </alternativeName>
</protein>
<feature type="transmembrane region" description="Helical" evidence="10">
    <location>
        <begin position="30"/>
        <end position="51"/>
    </location>
</feature>
<evidence type="ECO:0000256" key="10">
    <source>
        <dbReference type="RuleBase" id="RU361115"/>
    </source>
</evidence>
<dbReference type="GO" id="GO:0042761">
    <property type="term" value="P:very long-chain fatty acid biosynthetic process"/>
    <property type="evidence" value="ECO:0007669"/>
    <property type="project" value="TreeGrafter"/>
</dbReference>
<feature type="transmembrane region" description="Helical" evidence="10">
    <location>
        <begin position="229"/>
        <end position="249"/>
    </location>
</feature>
<dbReference type="EC" id="2.3.1.199" evidence="10"/>
<evidence type="ECO:0000256" key="8">
    <source>
        <dbReference type="ARBA" id="ARBA00023136"/>
    </source>
</evidence>
<sequence>MAAIVRYYEDFMRKSADPRVQNWTLMDSPLPTAVISALYLLTVLVILPAFMKNRKPYKLTKIIRYYNIFQILSCIYIIYLIATAGWIQGELSLGCQPIDYSNRPTAIRMATAFYYIYLLKMVELIETVFFCLRKKFNQVSGLHIYHHASTFCLTYIGCRFVAGGMVSVPIVVNSFIHILMYSYYYLSSFGPSWQKTLAPWKPKLTMLQMIQFSLLIIHALTSLTPNCKVPRALMLIYVPNIVLIFKMFYDFYQKSYNKKSQNKVTNSNPKIYHKKSAKAA</sequence>
<evidence type="ECO:0000256" key="5">
    <source>
        <dbReference type="ARBA" id="ARBA00022832"/>
    </source>
</evidence>
<dbReference type="InterPro" id="IPR002076">
    <property type="entry name" value="ELO_fam"/>
</dbReference>
<dbReference type="GO" id="GO:0034626">
    <property type="term" value="P:fatty acid elongation, polyunsaturated fatty acid"/>
    <property type="evidence" value="ECO:0007669"/>
    <property type="project" value="TreeGrafter"/>
</dbReference>
<evidence type="ECO:0000256" key="2">
    <source>
        <dbReference type="ARBA" id="ARBA00022516"/>
    </source>
</evidence>
<feature type="transmembrane region" description="Helical" evidence="10">
    <location>
        <begin position="168"/>
        <end position="186"/>
    </location>
</feature>
<comment type="similarity">
    <text evidence="10">Belongs to the ELO family.</text>
</comment>
<name>A0A9P0KVR8_ACAOB</name>
<keyword evidence="6 10" id="KW-1133">Transmembrane helix</keyword>
<reference evidence="11" key="1">
    <citation type="submission" date="2022-03" db="EMBL/GenBank/DDBJ databases">
        <authorList>
            <person name="Sayadi A."/>
        </authorList>
    </citation>
    <scope>NUCLEOTIDE SEQUENCE</scope>
</reference>
<evidence type="ECO:0000256" key="4">
    <source>
        <dbReference type="ARBA" id="ARBA00022692"/>
    </source>
</evidence>
<evidence type="ECO:0000256" key="1">
    <source>
        <dbReference type="ARBA" id="ARBA00004141"/>
    </source>
</evidence>
<dbReference type="GO" id="GO:0030148">
    <property type="term" value="P:sphingolipid biosynthetic process"/>
    <property type="evidence" value="ECO:0007669"/>
    <property type="project" value="TreeGrafter"/>
</dbReference>
<keyword evidence="4 10" id="KW-0812">Transmembrane</keyword>
<comment type="caution">
    <text evidence="11">The sequence shown here is derived from an EMBL/GenBank/DDBJ whole genome shotgun (WGS) entry which is preliminary data.</text>
</comment>
<dbReference type="AlphaFoldDB" id="A0A9P0KVR8"/>
<dbReference type="GO" id="GO:0019367">
    <property type="term" value="P:fatty acid elongation, saturated fatty acid"/>
    <property type="evidence" value="ECO:0007669"/>
    <property type="project" value="TreeGrafter"/>
</dbReference>
<dbReference type="GO" id="GO:0009922">
    <property type="term" value="F:fatty acid elongase activity"/>
    <property type="evidence" value="ECO:0007669"/>
    <property type="project" value="UniProtKB-EC"/>
</dbReference>
<evidence type="ECO:0000256" key="6">
    <source>
        <dbReference type="ARBA" id="ARBA00022989"/>
    </source>
</evidence>
<comment type="catalytic activity">
    <reaction evidence="10">
        <text>a very-long-chain acyl-CoA + malonyl-CoA + H(+) = a very-long-chain 3-oxoacyl-CoA + CO2 + CoA</text>
        <dbReference type="Rhea" id="RHEA:32727"/>
        <dbReference type="ChEBI" id="CHEBI:15378"/>
        <dbReference type="ChEBI" id="CHEBI:16526"/>
        <dbReference type="ChEBI" id="CHEBI:57287"/>
        <dbReference type="ChEBI" id="CHEBI:57384"/>
        <dbReference type="ChEBI" id="CHEBI:90725"/>
        <dbReference type="ChEBI" id="CHEBI:90736"/>
        <dbReference type="EC" id="2.3.1.199"/>
    </reaction>
</comment>
<comment type="subcellular location">
    <subcellularLocation>
        <location evidence="1">Membrane</location>
        <topology evidence="1">Multi-pass membrane protein</topology>
    </subcellularLocation>
</comment>
<accession>A0A9P0KVR8</accession>
<feature type="transmembrane region" description="Helical" evidence="10">
    <location>
        <begin position="112"/>
        <end position="132"/>
    </location>
</feature>
<feature type="transmembrane region" description="Helical" evidence="10">
    <location>
        <begin position="63"/>
        <end position="87"/>
    </location>
</feature>
<evidence type="ECO:0000256" key="7">
    <source>
        <dbReference type="ARBA" id="ARBA00023098"/>
    </source>
</evidence>
<dbReference type="EMBL" id="CAKOFQ010006907">
    <property type="protein sequence ID" value="CAH1981320.1"/>
    <property type="molecule type" value="Genomic_DNA"/>
</dbReference>